<dbReference type="AlphaFoldDB" id="A0A515ELW3"/>
<evidence type="ECO:0000313" key="2">
    <source>
        <dbReference type="EMBL" id="QDL53660.1"/>
    </source>
</evidence>
<dbReference type="PROSITE" id="PS51257">
    <property type="entry name" value="PROKAR_LIPOPROTEIN"/>
    <property type="match status" value="1"/>
</dbReference>
<dbReference type="Proteomes" id="UP000317365">
    <property type="component" value="Chromosome"/>
</dbReference>
<feature type="chain" id="PRO_5021725335" description="Lipoprotein" evidence="1">
    <location>
        <begin position="22"/>
        <end position="185"/>
    </location>
</feature>
<evidence type="ECO:0008006" key="4">
    <source>
        <dbReference type="Google" id="ProtNLM"/>
    </source>
</evidence>
<sequence length="185" mass="20113">MKSICQTTLPLLVLVILGGCASVNDKQTVQSSGDSKSSLVVQLKYEDAKDDLNDKLKTGSVGSLDLKSDPNQTHLAGPYVSVARTCDLNRTSCKLGVIKTGLKYTVVRKGNDWIIEGNMTTVMSRSESAENGNMVFSRSLPVDVPLLDGEPSQIRHFRWIANIEGDLELKGPGGVKFVFTRLVNN</sequence>
<dbReference type="RefSeq" id="WP_142809767.1">
    <property type="nucleotide sequence ID" value="NZ_CP036282.1"/>
</dbReference>
<name>A0A515ELW3_9BURK</name>
<feature type="signal peptide" evidence="1">
    <location>
        <begin position="1"/>
        <end position="21"/>
    </location>
</feature>
<dbReference type="KEGG" id="rhg:EXZ61_05420"/>
<accession>A0A515ELW3</accession>
<protein>
    <recommendedName>
        <fullName evidence="4">Lipoprotein</fullName>
    </recommendedName>
</protein>
<gene>
    <name evidence="2" type="ORF">EXZ61_05420</name>
</gene>
<reference evidence="3" key="2">
    <citation type="journal article" date="2020" name="Int. J. Syst. Evol. Microbiol.">
        <title>Genomic insights into a novel species Rhodoferax aquaticus sp. nov., isolated from freshwater.</title>
        <authorList>
            <person name="Li T."/>
            <person name="Zhuo Y."/>
            <person name="Jin C.Z."/>
            <person name="Wu X."/>
            <person name="Ko S.R."/>
            <person name="Jin F.J."/>
            <person name="Ahn C.Y."/>
            <person name="Oh H.M."/>
            <person name="Lee H.G."/>
            <person name="Jin L."/>
        </authorList>
    </citation>
    <scope>NUCLEOTIDE SEQUENCE [LARGE SCALE GENOMIC DNA]</scope>
    <source>
        <strain evidence="3">Gr-4</strain>
    </source>
</reference>
<proteinExistence type="predicted"/>
<keyword evidence="1" id="KW-0732">Signal</keyword>
<reference evidence="3" key="1">
    <citation type="submission" date="2019-02" db="EMBL/GenBank/DDBJ databases">
        <title>Complete genome sequence of Rhodoferax sp. Gr-4.</title>
        <authorList>
            <person name="Jin L."/>
        </authorList>
    </citation>
    <scope>NUCLEOTIDE SEQUENCE [LARGE SCALE GENOMIC DNA]</scope>
    <source>
        <strain evidence="3">Gr-4</strain>
    </source>
</reference>
<evidence type="ECO:0000313" key="3">
    <source>
        <dbReference type="Proteomes" id="UP000317365"/>
    </source>
</evidence>
<keyword evidence="3" id="KW-1185">Reference proteome</keyword>
<evidence type="ECO:0000256" key="1">
    <source>
        <dbReference type="SAM" id="SignalP"/>
    </source>
</evidence>
<dbReference type="EMBL" id="CP036282">
    <property type="protein sequence ID" value="QDL53660.1"/>
    <property type="molecule type" value="Genomic_DNA"/>
</dbReference>
<organism evidence="2 3">
    <name type="scientific">Rhodoferax aquaticus</name>
    <dbReference type="NCBI Taxonomy" id="2527691"/>
    <lineage>
        <taxon>Bacteria</taxon>
        <taxon>Pseudomonadati</taxon>
        <taxon>Pseudomonadota</taxon>
        <taxon>Betaproteobacteria</taxon>
        <taxon>Burkholderiales</taxon>
        <taxon>Comamonadaceae</taxon>
        <taxon>Rhodoferax</taxon>
    </lineage>
</organism>